<protein>
    <submittedName>
        <fullName evidence="3">ABC transporter substrate-binding protein</fullName>
    </submittedName>
</protein>
<evidence type="ECO:0000313" key="3">
    <source>
        <dbReference type="EMBL" id="MCB5409469.1"/>
    </source>
</evidence>
<organism evidence="3 4">
    <name type="scientific">Pseudogemmobacter faecipullorum</name>
    <dbReference type="NCBI Taxonomy" id="2755041"/>
    <lineage>
        <taxon>Bacteria</taxon>
        <taxon>Pseudomonadati</taxon>
        <taxon>Pseudomonadota</taxon>
        <taxon>Alphaproteobacteria</taxon>
        <taxon>Rhodobacterales</taxon>
        <taxon>Paracoccaceae</taxon>
        <taxon>Pseudogemmobacter</taxon>
    </lineage>
</organism>
<sequence>MKKHVSTLALTVGLSFGASAAFAECGEVSIVAMNWQSAEVLAALDALILKEGYGCDASIISGDTVPSITSMVETGKPDVAPEGWVDLVPEVISRGMAEGRLVKGALALADGAVQGWWIPKYIADANPDIKTIDDALARPDLFPDAEDPSKGAVHNGPQGWGGTLVTGQFYVAYDAEAKGFKLIDTGSAAGLDGSIARAYENKQGWMGYYWSPTALLGKYEMVKLDHGAEFNAEAWTSCNSNAECADPQKNDWPGDTVQTVMTSAFAERAPAEVKAYFDTRSWSNATVNSLMAWMTDNQATGEDGARYFLENNPEIWTPWVTPEAAEKIKAAL</sequence>
<name>A0ABS8CJC1_9RHOB</name>
<evidence type="ECO:0000256" key="1">
    <source>
        <dbReference type="SAM" id="SignalP"/>
    </source>
</evidence>
<dbReference type="Gene3D" id="3.10.105.10">
    <property type="entry name" value="Dipeptide-binding Protein, Domain 3"/>
    <property type="match status" value="1"/>
</dbReference>
<feature type="chain" id="PRO_5045876668" evidence="1">
    <location>
        <begin position="24"/>
        <end position="332"/>
    </location>
</feature>
<reference evidence="3 4" key="1">
    <citation type="submission" date="2020-07" db="EMBL/GenBank/DDBJ databases">
        <title>Pseudogemmobacter sp. nov., isolated from poultry manure in Taiwan.</title>
        <authorList>
            <person name="Lin S.-Y."/>
            <person name="Tang Y.-S."/>
            <person name="Young C.-C."/>
        </authorList>
    </citation>
    <scope>NUCLEOTIDE SEQUENCE [LARGE SCALE GENOMIC DNA]</scope>
    <source>
        <strain evidence="3 4">CC-YST710</strain>
    </source>
</reference>
<dbReference type="SUPFAM" id="SSF53850">
    <property type="entry name" value="Periplasmic binding protein-like II"/>
    <property type="match status" value="1"/>
</dbReference>
<gene>
    <name evidence="3" type="ORF">H0485_05565</name>
</gene>
<dbReference type="Gene3D" id="3.40.190.100">
    <property type="entry name" value="Glycine betaine-binding periplasmic protein, domain 2"/>
    <property type="match status" value="1"/>
</dbReference>
<dbReference type="Proteomes" id="UP001198571">
    <property type="component" value="Unassembled WGS sequence"/>
</dbReference>
<evidence type="ECO:0000259" key="2">
    <source>
        <dbReference type="Pfam" id="PF04069"/>
    </source>
</evidence>
<proteinExistence type="predicted"/>
<keyword evidence="1" id="KW-0732">Signal</keyword>
<keyword evidence="4" id="KW-1185">Reference proteome</keyword>
<evidence type="ECO:0000313" key="4">
    <source>
        <dbReference type="Proteomes" id="UP001198571"/>
    </source>
</evidence>
<dbReference type="RefSeq" id="WP_226934376.1">
    <property type="nucleotide sequence ID" value="NZ_JACDXX010000004.1"/>
</dbReference>
<comment type="caution">
    <text evidence="3">The sequence shown here is derived from an EMBL/GenBank/DDBJ whole genome shotgun (WGS) entry which is preliminary data.</text>
</comment>
<feature type="domain" description="ABC-type glycine betaine transport system substrate-binding" evidence="2">
    <location>
        <begin position="27"/>
        <end position="311"/>
    </location>
</feature>
<feature type="signal peptide" evidence="1">
    <location>
        <begin position="1"/>
        <end position="23"/>
    </location>
</feature>
<dbReference type="InterPro" id="IPR007210">
    <property type="entry name" value="ABC_Gly_betaine_transp_sub-bd"/>
</dbReference>
<accession>A0ABS8CJC1</accession>
<dbReference type="EMBL" id="JACDXX010000004">
    <property type="protein sequence ID" value="MCB5409469.1"/>
    <property type="molecule type" value="Genomic_DNA"/>
</dbReference>
<dbReference type="Pfam" id="PF04069">
    <property type="entry name" value="OpuAC"/>
    <property type="match status" value="1"/>
</dbReference>